<organism evidence="1 2">
    <name type="scientific">Hoylesella oralis ATCC 33269</name>
    <dbReference type="NCBI Taxonomy" id="873533"/>
    <lineage>
        <taxon>Bacteria</taxon>
        <taxon>Pseudomonadati</taxon>
        <taxon>Bacteroidota</taxon>
        <taxon>Bacteroidia</taxon>
        <taxon>Bacteroidales</taxon>
        <taxon>Prevotellaceae</taxon>
        <taxon>Hoylesella</taxon>
    </lineage>
</organism>
<keyword evidence="2" id="KW-1185">Reference proteome</keyword>
<evidence type="ECO:0000313" key="2">
    <source>
        <dbReference type="Proteomes" id="UP000005580"/>
    </source>
</evidence>
<accession>E7RP97</accession>
<dbReference type="Proteomes" id="UP000005580">
    <property type="component" value="Unassembled WGS sequence"/>
</dbReference>
<name>E7RP97_9BACT</name>
<proteinExistence type="predicted"/>
<dbReference type="EMBL" id="AEPE02000003">
    <property type="protein sequence ID" value="EFZ37540.1"/>
    <property type="molecule type" value="Genomic_DNA"/>
</dbReference>
<evidence type="ECO:0000313" key="1">
    <source>
        <dbReference type="EMBL" id="EFZ37540.1"/>
    </source>
</evidence>
<protein>
    <submittedName>
        <fullName evidence="1">Uncharacterized protein</fullName>
    </submittedName>
</protein>
<reference evidence="1" key="1">
    <citation type="submission" date="2011-01" db="EMBL/GenBank/DDBJ databases">
        <authorList>
            <person name="Muzny D."/>
            <person name="Qin X."/>
            <person name="Buhay C."/>
            <person name="Dugan-Rocha S."/>
            <person name="Ding Y."/>
            <person name="Chen G."/>
            <person name="Hawes A."/>
            <person name="Holder M."/>
            <person name="Jhangiani S."/>
            <person name="Johnson A."/>
            <person name="Khan Z."/>
            <person name="Li Z."/>
            <person name="Liu W."/>
            <person name="Liu X."/>
            <person name="Perez L."/>
            <person name="Shen H."/>
            <person name="Wang Q."/>
            <person name="Watt J."/>
            <person name="Xi L."/>
            <person name="Xin Y."/>
            <person name="Zhou J."/>
            <person name="Deng J."/>
            <person name="Jiang H."/>
            <person name="Liu Y."/>
            <person name="Qu J."/>
            <person name="Song X.-Z."/>
            <person name="Zhang L."/>
            <person name="Villasana D."/>
            <person name="Johnson A."/>
            <person name="Liu J."/>
            <person name="Liyanage D."/>
            <person name="Lorensuhewa L."/>
            <person name="Robinson T."/>
            <person name="Song A."/>
            <person name="Song B.-B."/>
            <person name="Dinh H."/>
            <person name="Thornton R."/>
            <person name="Coyle M."/>
            <person name="Francisco L."/>
            <person name="Jackson L."/>
            <person name="Javaid M."/>
            <person name="Korchina V."/>
            <person name="Kovar C."/>
            <person name="Mata R."/>
            <person name="Mathew T."/>
            <person name="Ngo R."/>
            <person name="Nguyen L."/>
            <person name="Nguyen N."/>
            <person name="Okwuonu G."/>
            <person name="Ongeri F."/>
            <person name="Pham C."/>
            <person name="Simmons D."/>
            <person name="Wilczek-Boney K."/>
            <person name="Hale W."/>
            <person name="Jakkamsetti A."/>
            <person name="Pham P."/>
            <person name="Ruth R."/>
            <person name="San Lucas F."/>
            <person name="Warren J."/>
            <person name="Zhang J."/>
            <person name="Zhao Z."/>
            <person name="Zhou C."/>
            <person name="Zhu D."/>
            <person name="Lee S."/>
            <person name="Bess C."/>
            <person name="Blankenburg K."/>
            <person name="Forbes L."/>
            <person name="Fu Q."/>
            <person name="Gubbala S."/>
            <person name="Hirani K."/>
            <person name="Jayaseelan J.C."/>
            <person name="Lara F."/>
            <person name="Munidasa M."/>
            <person name="Palculict T."/>
            <person name="Patil S."/>
            <person name="Pu L.-L."/>
            <person name="Saada N."/>
            <person name="Tang L."/>
            <person name="Weissenberger G."/>
            <person name="Zhu Y."/>
            <person name="Hemphill L."/>
            <person name="Shang Y."/>
            <person name="Youmans B."/>
            <person name="Ayvaz T."/>
            <person name="Ross M."/>
            <person name="Santibanez J."/>
            <person name="Aqrawi P."/>
            <person name="Gross S."/>
            <person name="Joshi V."/>
            <person name="Fowler G."/>
            <person name="Nazareth L."/>
            <person name="Reid J."/>
            <person name="Worley K."/>
            <person name="Petrosino J."/>
            <person name="Highlander S."/>
            <person name="Gibbs R."/>
        </authorList>
    </citation>
    <scope>NUCLEOTIDE SEQUENCE [LARGE SCALE GENOMIC DNA]</scope>
    <source>
        <strain evidence="1">ATCC 33269</strain>
    </source>
</reference>
<sequence>MVSTSVVLAVKKPFPYKLQVGFYAVKGVEERRYIARTEMIVGNTYGFNSFNLFNSFSLLK</sequence>
<dbReference type="AlphaFoldDB" id="E7RP97"/>
<dbReference type="HOGENOM" id="CLU_2937866_0_0_10"/>
<comment type="caution">
    <text evidence="1">The sequence shown here is derived from an EMBL/GenBank/DDBJ whole genome shotgun (WGS) entry which is preliminary data.</text>
</comment>
<gene>
    <name evidence="1" type="ORF">HMPREF0663_10998</name>
</gene>